<dbReference type="InterPro" id="IPR022398">
    <property type="entry name" value="Peptidase_S8_His-AS"/>
</dbReference>
<dbReference type="AlphaFoldDB" id="A0A1I2LSU8"/>
<dbReference type="InterPro" id="IPR000209">
    <property type="entry name" value="Peptidase_S8/S53_dom"/>
</dbReference>
<dbReference type="PROSITE" id="PS00136">
    <property type="entry name" value="SUBTILASE_ASP"/>
    <property type="match status" value="1"/>
</dbReference>
<evidence type="ECO:0000313" key="13">
    <source>
        <dbReference type="Proteomes" id="UP000246114"/>
    </source>
</evidence>
<dbReference type="GO" id="GO:0006508">
    <property type="term" value="P:proteolysis"/>
    <property type="evidence" value="ECO:0007669"/>
    <property type="project" value="UniProtKB-KW"/>
</dbReference>
<dbReference type="InterPro" id="IPR015500">
    <property type="entry name" value="Peptidase_S8_subtilisin-rel"/>
</dbReference>
<dbReference type="InterPro" id="IPR034045">
    <property type="entry name" value="Pep_S8_CspA-like"/>
</dbReference>
<comment type="similarity">
    <text evidence="1 6 7">Belongs to the peptidase S8 family.</text>
</comment>
<dbReference type="PIRSF" id="PIRSF037894">
    <property type="entry name" value="Subtilisin_rel_CspABC"/>
    <property type="match status" value="1"/>
</dbReference>
<dbReference type="Gene3D" id="2.60.120.1290">
    <property type="match status" value="1"/>
</dbReference>
<dbReference type="EMBL" id="FOOE01000011">
    <property type="protein sequence ID" value="SFF81530.1"/>
    <property type="molecule type" value="Genomic_DNA"/>
</dbReference>
<dbReference type="OrthoDB" id="2744137at2"/>
<dbReference type="InterPro" id="IPR023827">
    <property type="entry name" value="Peptidase_S8_Asp-AS"/>
</dbReference>
<dbReference type="Proteomes" id="UP000246114">
    <property type="component" value="Unassembled WGS sequence"/>
</dbReference>
<dbReference type="eggNOG" id="COG1404">
    <property type="taxonomic scope" value="Bacteria"/>
</dbReference>
<feature type="domain" description="Peptidase S8/S53" evidence="8">
    <location>
        <begin position="123"/>
        <end position="296"/>
    </location>
</feature>
<dbReference type="STRING" id="1529.SAMN04487885_11176"/>
<evidence type="ECO:0000256" key="2">
    <source>
        <dbReference type="ARBA" id="ARBA00022670"/>
    </source>
</evidence>
<feature type="active site" description="Charge relay system" evidence="5 6">
    <location>
        <position position="501"/>
    </location>
</feature>
<keyword evidence="3 6" id="KW-0378">Hydrolase</keyword>
<evidence type="ECO:0000256" key="3">
    <source>
        <dbReference type="ARBA" id="ARBA00022801"/>
    </source>
</evidence>
<accession>A0A1I2LSU8</accession>
<feature type="active site" description="Charge relay system" evidence="5 6">
    <location>
        <position position="190"/>
    </location>
</feature>
<dbReference type="EMBL" id="QAMZ01000051">
    <property type="protein sequence ID" value="PWL52265.1"/>
    <property type="molecule type" value="Genomic_DNA"/>
</dbReference>
<protein>
    <submittedName>
        <fullName evidence="10">Peptidase S8</fullName>
    </submittedName>
    <submittedName>
        <fullName evidence="11">Subtilase family protein</fullName>
    </submittedName>
</protein>
<name>A0A1I2LSU8_9CLOT</name>
<dbReference type="InterPro" id="IPR036852">
    <property type="entry name" value="Peptidase_S8/S53_dom_sf"/>
</dbReference>
<evidence type="ECO:0000313" key="10">
    <source>
        <dbReference type="EMBL" id="PWL52265.1"/>
    </source>
</evidence>
<dbReference type="PROSITE" id="PS51892">
    <property type="entry name" value="SUBTILASE"/>
    <property type="match status" value="1"/>
</dbReference>
<organism evidence="11 12">
    <name type="scientific">Clostridium cadaveris</name>
    <dbReference type="NCBI Taxonomy" id="1529"/>
    <lineage>
        <taxon>Bacteria</taxon>
        <taxon>Bacillati</taxon>
        <taxon>Bacillota</taxon>
        <taxon>Clostridia</taxon>
        <taxon>Eubacteriales</taxon>
        <taxon>Clostridiaceae</taxon>
        <taxon>Clostridium</taxon>
    </lineage>
</organism>
<dbReference type="PRINTS" id="PR00723">
    <property type="entry name" value="SUBTILISIN"/>
</dbReference>
<dbReference type="SUPFAM" id="SSF52743">
    <property type="entry name" value="Subtilisin-like"/>
    <property type="match status" value="1"/>
</dbReference>
<dbReference type="InterPro" id="IPR050131">
    <property type="entry name" value="Peptidase_S8_subtilisin-like"/>
</dbReference>
<evidence type="ECO:0000259" key="9">
    <source>
        <dbReference type="Pfam" id="PF18425"/>
    </source>
</evidence>
<dbReference type="PROSITE" id="PS00137">
    <property type="entry name" value="SUBTILASE_HIS"/>
    <property type="match status" value="1"/>
</dbReference>
<keyword evidence="2 6" id="KW-0645">Protease</keyword>
<dbReference type="PANTHER" id="PTHR43806:SF11">
    <property type="entry name" value="CEREVISIN-RELATED"/>
    <property type="match status" value="1"/>
</dbReference>
<evidence type="ECO:0000256" key="7">
    <source>
        <dbReference type="RuleBase" id="RU003355"/>
    </source>
</evidence>
<dbReference type="InterPro" id="IPR017310">
    <property type="entry name" value="Pept_S8A_subtilisin_clostridia"/>
</dbReference>
<evidence type="ECO:0000256" key="1">
    <source>
        <dbReference type="ARBA" id="ARBA00011073"/>
    </source>
</evidence>
<evidence type="ECO:0000256" key="4">
    <source>
        <dbReference type="ARBA" id="ARBA00022825"/>
    </source>
</evidence>
<keyword evidence="4 6" id="KW-0720">Serine protease</keyword>
<dbReference type="InterPro" id="IPR023828">
    <property type="entry name" value="Peptidase_S8_Ser-AS"/>
</dbReference>
<dbReference type="CDD" id="cd07478">
    <property type="entry name" value="Peptidases_S8_CspA-like"/>
    <property type="match status" value="1"/>
</dbReference>
<dbReference type="PROSITE" id="PS00138">
    <property type="entry name" value="SUBTILASE_SER"/>
    <property type="match status" value="1"/>
</dbReference>
<feature type="active site" description="Charge relay system" evidence="5 6">
    <location>
        <position position="132"/>
    </location>
</feature>
<dbReference type="Pfam" id="PF18425">
    <property type="entry name" value="CspB_prodomain"/>
    <property type="match status" value="1"/>
</dbReference>
<evidence type="ECO:0000313" key="11">
    <source>
        <dbReference type="EMBL" id="SFF81530.1"/>
    </source>
</evidence>
<dbReference type="Proteomes" id="UP000182135">
    <property type="component" value="Unassembled WGS sequence"/>
</dbReference>
<evidence type="ECO:0000259" key="8">
    <source>
        <dbReference type="Pfam" id="PF00082"/>
    </source>
</evidence>
<feature type="domain" description="Peptidase S8/S53" evidence="8">
    <location>
        <begin position="436"/>
        <end position="540"/>
    </location>
</feature>
<feature type="domain" description="Csp protease B prodomain" evidence="9">
    <location>
        <begin position="9"/>
        <end position="97"/>
    </location>
</feature>
<gene>
    <name evidence="10" type="ORF">DBY38_11885</name>
    <name evidence="11" type="ORF">SAMN04487885_11176</name>
</gene>
<dbReference type="PANTHER" id="PTHR43806">
    <property type="entry name" value="PEPTIDASE S8"/>
    <property type="match status" value="1"/>
</dbReference>
<sequence>MGVSNILSDGSVNLILKLPPSLRERLYKLSIEDVLLPGKVEFVVLFGEDEAIVRESTESFGGSFENLGFGYGIVYLPISQIDSILKIRGIDYVELPKVLYTSYAVSNRVSCVNEAWNAYNLSGEGVLVGFIDSGIDYTHPAFKDDDGKTRIEYIYDLSQGGKIWNKNQIQQAIDSTDPFSIVDEVDDNGHGTHVASIACGGGKISQVYYGPAYKSSIAMVKITPKGSLNMGTSTLIMRGIKFLIDKSKELNKPLVINLSLSTNSGAHNGKSLFEKYISTVSALEPIVFVAASGNDGDTSQHVGGILKKTQDIALTIARDESNITIPLYKGLLSNISIEIINPASQSSGVIDIREEFFDRQVGRDRVLIYYTGPKPFDIDGEIIISLLSPENQFLLSGVWTIRIKLLNETTSIYNMWMAVTSSLNKETKFLNPDIYNTLGIPATVENVISVGSYNPFTGNISSFSGRGSINNPVLKPDIVAPGENIEAAIPRNRYGTKSGTSMATPEVSGICALLLEWGIVKGNDVILYGERLKYYLVKGAKRERTDVVYPDTVWGYGEVCLNNALNLLRLNRIN</sequence>
<dbReference type="Gene3D" id="3.30.70.2980">
    <property type="match status" value="1"/>
</dbReference>
<dbReference type="GO" id="GO:0004252">
    <property type="term" value="F:serine-type endopeptidase activity"/>
    <property type="evidence" value="ECO:0007669"/>
    <property type="project" value="UniProtKB-UniRule"/>
</dbReference>
<reference evidence="10 13" key="2">
    <citation type="submission" date="2018-03" db="EMBL/GenBank/DDBJ databases">
        <title>The uncultured portion of the human microbiome is neutrally assembled.</title>
        <authorList>
            <person name="Jeraldo P."/>
            <person name="Boardman L."/>
            <person name="White B.A."/>
            <person name="Nelson H."/>
            <person name="Goldenfeld N."/>
            <person name="Chia N."/>
        </authorList>
    </citation>
    <scope>NUCLEOTIDE SEQUENCE [LARGE SCALE GENOMIC DNA]</scope>
    <source>
        <strain evidence="10">CIM:MAG 903</strain>
    </source>
</reference>
<evidence type="ECO:0000313" key="12">
    <source>
        <dbReference type="Proteomes" id="UP000182135"/>
    </source>
</evidence>
<evidence type="ECO:0000256" key="6">
    <source>
        <dbReference type="PROSITE-ProRule" id="PRU01240"/>
    </source>
</evidence>
<dbReference type="Gene3D" id="3.40.50.200">
    <property type="entry name" value="Peptidase S8/S53 domain"/>
    <property type="match status" value="1"/>
</dbReference>
<keyword evidence="12" id="KW-1185">Reference proteome</keyword>
<proteinExistence type="inferred from homology"/>
<evidence type="ECO:0000256" key="5">
    <source>
        <dbReference type="PIRSR" id="PIRSR615500-1"/>
    </source>
</evidence>
<reference evidence="11 12" key="1">
    <citation type="submission" date="2016-10" db="EMBL/GenBank/DDBJ databases">
        <authorList>
            <person name="de Groot N.N."/>
        </authorList>
    </citation>
    <scope>NUCLEOTIDE SEQUENCE [LARGE SCALE GENOMIC DNA]</scope>
    <source>
        <strain evidence="11 12">NLAE-zl-G419</strain>
    </source>
</reference>
<dbReference type="Pfam" id="PF00082">
    <property type="entry name" value="Peptidase_S8"/>
    <property type="match status" value="2"/>
</dbReference>
<dbReference type="InterPro" id="IPR041365">
    <property type="entry name" value="CspB_prodomain"/>
</dbReference>